<dbReference type="Proteomes" id="UP000063699">
    <property type="component" value="Chromosome"/>
</dbReference>
<sequence>MLLTQNLRAALGSRARPVTADQAGHGTYLGTENECVDTIGTELLVNGKLPATDVQCGPAAGTSAEAAGKPRQRQLPF</sequence>
<proteinExistence type="predicted"/>
<dbReference type="KEGG" id="kphy:AOZ06_13310"/>
<keyword evidence="4" id="KW-1185">Reference proteome</keyword>
<accession>A0A0N9HZH5</accession>
<organism evidence="3 4">
    <name type="scientific">Kibdelosporangium phytohabitans</name>
    <dbReference type="NCBI Taxonomy" id="860235"/>
    <lineage>
        <taxon>Bacteria</taxon>
        <taxon>Bacillati</taxon>
        <taxon>Actinomycetota</taxon>
        <taxon>Actinomycetes</taxon>
        <taxon>Pseudonocardiales</taxon>
        <taxon>Pseudonocardiaceae</taxon>
        <taxon>Kibdelosporangium</taxon>
    </lineage>
</organism>
<dbReference type="InterPro" id="IPR013595">
    <property type="entry name" value="Pept_S33_TAP-like_C"/>
</dbReference>
<reference evidence="3 4" key="1">
    <citation type="submission" date="2015-07" db="EMBL/GenBank/DDBJ databases">
        <title>Genome sequencing of Kibdelosporangium phytohabitans.</title>
        <authorList>
            <person name="Qin S."/>
            <person name="Xing K."/>
        </authorList>
    </citation>
    <scope>NUCLEOTIDE SEQUENCE [LARGE SCALE GENOMIC DNA]</scope>
    <source>
        <strain evidence="3 4">KLBMP1111</strain>
    </source>
</reference>
<dbReference type="AlphaFoldDB" id="A0A0N9HZH5"/>
<dbReference type="EMBL" id="CP012752">
    <property type="protein sequence ID" value="ALG07756.1"/>
    <property type="molecule type" value="Genomic_DNA"/>
</dbReference>
<gene>
    <name evidence="3" type="ORF">AOZ06_13310</name>
</gene>
<evidence type="ECO:0000256" key="1">
    <source>
        <dbReference type="SAM" id="MobiDB-lite"/>
    </source>
</evidence>
<dbReference type="Pfam" id="PF08386">
    <property type="entry name" value="Abhydrolase_4"/>
    <property type="match status" value="1"/>
</dbReference>
<evidence type="ECO:0000313" key="4">
    <source>
        <dbReference type="Proteomes" id="UP000063699"/>
    </source>
</evidence>
<name>A0A0N9HZH5_9PSEU</name>
<evidence type="ECO:0000313" key="3">
    <source>
        <dbReference type="EMBL" id="ALG07756.1"/>
    </source>
</evidence>
<protein>
    <recommendedName>
        <fullName evidence="2">Peptidase S33 tripeptidyl aminopeptidase-like C-terminal domain-containing protein</fullName>
    </recommendedName>
</protein>
<feature type="domain" description="Peptidase S33 tripeptidyl aminopeptidase-like C-terminal" evidence="2">
    <location>
        <begin position="4"/>
        <end position="56"/>
    </location>
</feature>
<dbReference type="RefSeq" id="WP_054289666.1">
    <property type="nucleotide sequence ID" value="NZ_CP012752.1"/>
</dbReference>
<feature type="region of interest" description="Disordered" evidence="1">
    <location>
        <begin position="57"/>
        <end position="77"/>
    </location>
</feature>
<evidence type="ECO:0000259" key="2">
    <source>
        <dbReference type="Pfam" id="PF08386"/>
    </source>
</evidence>
<dbReference type="STRING" id="860235.AOZ06_13310"/>